<name>A0A1H9X0H0_9BACI</name>
<dbReference type="EMBL" id="FOGT01000022">
    <property type="protein sequence ID" value="SES39589.1"/>
    <property type="molecule type" value="Genomic_DNA"/>
</dbReference>
<proteinExistence type="predicted"/>
<evidence type="ECO:0000313" key="1">
    <source>
        <dbReference type="EMBL" id="SES39589.1"/>
    </source>
</evidence>
<dbReference type="AlphaFoldDB" id="A0A1H9X0H0"/>
<sequence>MSSMIVSIKGLVKHPIILDPGVWIFDDRKINLSTYFSDERKGPADPSIKQLSRAWDEQRLKGAMPQSNQNKVTVDRKDLTEHSLGIALKPFLDNASPEPEAETVTFVRAEGKEDFSCPLSQAENGILGFSEQGKPLKENGPVHFYYGDGSNLKEPVTHITSIILK</sequence>
<organism evidence="1 2">
    <name type="scientific">Salipaludibacillus aurantiacus</name>
    <dbReference type="NCBI Taxonomy" id="1601833"/>
    <lineage>
        <taxon>Bacteria</taxon>
        <taxon>Bacillati</taxon>
        <taxon>Bacillota</taxon>
        <taxon>Bacilli</taxon>
        <taxon>Bacillales</taxon>
        <taxon>Bacillaceae</taxon>
    </lineage>
</organism>
<reference evidence="2" key="1">
    <citation type="submission" date="2016-10" db="EMBL/GenBank/DDBJ databases">
        <authorList>
            <person name="Varghese N."/>
            <person name="Submissions S."/>
        </authorList>
    </citation>
    <scope>NUCLEOTIDE SEQUENCE [LARGE SCALE GENOMIC DNA]</scope>
    <source>
        <strain evidence="2">S9</strain>
    </source>
</reference>
<evidence type="ECO:0008006" key="3">
    <source>
        <dbReference type="Google" id="ProtNLM"/>
    </source>
</evidence>
<dbReference type="Proteomes" id="UP000198571">
    <property type="component" value="Unassembled WGS sequence"/>
</dbReference>
<protein>
    <recommendedName>
        <fullName evidence="3">Peptidyl-prolyl cis-trans isomerase</fullName>
    </recommendedName>
</protein>
<dbReference type="STRING" id="1601833.SAMN05518684_12249"/>
<accession>A0A1H9X0H0</accession>
<evidence type="ECO:0000313" key="2">
    <source>
        <dbReference type="Proteomes" id="UP000198571"/>
    </source>
</evidence>
<keyword evidence="2" id="KW-1185">Reference proteome</keyword>
<dbReference type="OrthoDB" id="2404998at2"/>
<gene>
    <name evidence="1" type="ORF">SAMN05518684_12249</name>
</gene>